<dbReference type="InterPro" id="IPR039261">
    <property type="entry name" value="FNR_nucleotide-bd"/>
</dbReference>
<evidence type="ECO:0000256" key="2">
    <source>
        <dbReference type="ARBA" id="ARBA00022448"/>
    </source>
</evidence>
<evidence type="ECO:0000313" key="16">
    <source>
        <dbReference type="Proteomes" id="UP000092714"/>
    </source>
</evidence>
<keyword evidence="9 11" id="KW-0408">Iron</keyword>
<feature type="binding site" evidence="11 13">
    <location>
        <position position="222"/>
    </location>
    <ligand>
        <name>[2Fe-2S] cluster</name>
        <dbReference type="ChEBI" id="CHEBI:190135"/>
    </ligand>
</feature>
<keyword evidence="16" id="KW-1185">Reference proteome</keyword>
<dbReference type="NCBIfam" id="NF000798">
    <property type="entry name" value="PRK00054.1-3"/>
    <property type="match status" value="1"/>
</dbReference>
<organism evidence="15 16">
    <name type="scientific">Clostridium paraputrificum</name>
    <dbReference type="NCBI Taxonomy" id="29363"/>
    <lineage>
        <taxon>Bacteria</taxon>
        <taxon>Bacillati</taxon>
        <taxon>Bacillota</taxon>
        <taxon>Clostridia</taxon>
        <taxon>Eubacteriales</taxon>
        <taxon>Clostridiaceae</taxon>
        <taxon>Clostridium</taxon>
    </lineage>
</organism>
<evidence type="ECO:0000256" key="4">
    <source>
        <dbReference type="ARBA" id="ARBA00022714"/>
    </source>
</evidence>
<keyword evidence="4 11" id="KW-0001">2Fe-2S</keyword>
<name>A0A173Z7J1_9CLOT</name>
<dbReference type="GO" id="GO:0009055">
    <property type="term" value="F:electron transfer activity"/>
    <property type="evidence" value="ECO:0007669"/>
    <property type="project" value="UniProtKB-UniRule"/>
</dbReference>
<keyword evidence="10 11" id="KW-0411">Iron-sulfur</keyword>
<dbReference type="InterPro" id="IPR012165">
    <property type="entry name" value="Cyt_c3_hydrogenase_gsu"/>
</dbReference>
<dbReference type="InterPro" id="IPR037117">
    <property type="entry name" value="Dihydroorotate_DH_ele_sf"/>
</dbReference>
<sequence>MSITYKKSKVLSNEKIVDGIYKMVCEDKGEIKPGQFYMLKLDGQTLLPRPISICEKNGDEITFLYAVVGKGTEEFSKLRSGEEISLTGPLGNGFNLDEDLGKVAIVAGGIGTAPMVEVSKKLREKNPKGIIDIYAGFRDEVYLIENLSKYGNKVEVSTNTGKHGHKGFVTEILKVEDYDTVLCCGPEVMMKAVVNMCKEKGVKVYVSMEKHMACGVGACLVCTCKTKDGHKRTCKDGPVFDGYYVEL</sequence>
<dbReference type="GO" id="GO:0016491">
    <property type="term" value="F:oxidoreductase activity"/>
    <property type="evidence" value="ECO:0007669"/>
    <property type="project" value="InterPro"/>
</dbReference>
<evidence type="ECO:0000256" key="5">
    <source>
        <dbReference type="ARBA" id="ARBA00022723"/>
    </source>
</evidence>
<dbReference type="EMBL" id="MAPZ01000019">
    <property type="protein sequence ID" value="OBY10501.1"/>
    <property type="molecule type" value="Genomic_DNA"/>
</dbReference>
<gene>
    <name evidence="11" type="primary">pyrK</name>
    <name evidence="15" type="ORF">CP373A1_08270</name>
</gene>
<dbReference type="RefSeq" id="WP_027098165.1">
    <property type="nucleotide sequence ID" value="NZ_CABHIH010000002.1"/>
</dbReference>
<dbReference type="PROSITE" id="PS51384">
    <property type="entry name" value="FAD_FR"/>
    <property type="match status" value="1"/>
</dbReference>
<dbReference type="SUPFAM" id="SSF63380">
    <property type="entry name" value="Riboflavin synthase domain-like"/>
    <property type="match status" value="1"/>
</dbReference>
<comment type="similarity">
    <text evidence="1 11">Belongs to the PyrK family.</text>
</comment>
<keyword evidence="3 11" id="KW-0285">Flavoprotein</keyword>
<comment type="subunit">
    <text evidence="11">Heterotetramer of 2 PyrK and 2 PyrD type B subunits.</text>
</comment>
<feature type="domain" description="FAD-binding FR-type" evidence="14">
    <location>
        <begin position="3"/>
        <end position="96"/>
    </location>
</feature>
<dbReference type="Gene3D" id="2.40.30.10">
    <property type="entry name" value="Translation factors"/>
    <property type="match status" value="1"/>
</dbReference>
<evidence type="ECO:0000256" key="8">
    <source>
        <dbReference type="ARBA" id="ARBA00022982"/>
    </source>
</evidence>
<dbReference type="PIRSF" id="PIRSF006816">
    <property type="entry name" value="Cyc3_hyd_g"/>
    <property type="match status" value="1"/>
</dbReference>
<comment type="cofactor">
    <cofactor evidence="13">
        <name>[2Fe-2S] cluster</name>
        <dbReference type="ChEBI" id="CHEBI:190135"/>
    </cofactor>
    <text evidence="13">Binds 1 [2Fe-2S] cluster per subunit.</text>
</comment>
<proteinExistence type="inferred from homology"/>
<evidence type="ECO:0000256" key="6">
    <source>
        <dbReference type="ARBA" id="ARBA00022827"/>
    </source>
</evidence>
<dbReference type="UniPathway" id="UPA00070">
    <property type="reaction ID" value="UER00945"/>
</dbReference>
<dbReference type="OrthoDB" id="9789468at2"/>
<dbReference type="Gene3D" id="3.40.50.80">
    <property type="entry name" value="Nucleotide-binding domain of ferredoxin-NADP reductase (FNR) module"/>
    <property type="match status" value="1"/>
</dbReference>
<evidence type="ECO:0000256" key="11">
    <source>
        <dbReference type="HAMAP-Rule" id="MF_01211"/>
    </source>
</evidence>
<keyword evidence="7 11" id="KW-0665">Pyrimidine biosynthesis</keyword>
<keyword evidence="2 11" id="KW-0813">Transport</keyword>
<protein>
    <recommendedName>
        <fullName evidence="11">Dihydroorotate dehydrogenase B (NAD(+)), electron transfer subunit</fullName>
    </recommendedName>
    <alternativeName>
        <fullName evidence="11">Dihydroorotate oxidase B, electron transfer subunit</fullName>
    </alternativeName>
</protein>
<dbReference type="InterPro" id="IPR017938">
    <property type="entry name" value="Riboflavin_synthase-like_b-brl"/>
</dbReference>
<evidence type="ECO:0000256" key="10">
    <source>
        <dbReference type="ARBA" id="ARBA00023014"/>
    </source>
</evidence>
<evidence type="ECO:0000256" key="7">
    <source>
        <dbReference type="ARBA" id="ARBA00022975"/>
    </source>
</evidence>
<feature type="binding site" evidence="11 12">
    <location>
        <begin position="49"/>
        <end position="52"/>
    </location>
    <ligand>
        <name>FAD</name>
        <dbReference type="ChEBI" id="CHEBI:57692"/>
    </ligand>
</feature>
<dbReference type="GeneID" id="42775991"/>
<evidence type="ECO:0000256" key="12">
    <source>
        <dbReference type="PIRSR" id="PIRSR006816-1"/>
    </source>
</evidence>
<dbReference type="PANTHER" id="PTHR43513:SF3">
    <property type="entry name" value="DIHYDROOROTATE DEHYDROGENASE B (NAD(+)), ELECTRON TRANSFER SUBUNIT-RELATED"/>
    <property type="match status" value="1"/>
</dbReference>
<dbReference type="HAMAP" id="MF_01211">
    <property type="entry name" value="DHODB_Fe_S_bind"/>
    <property type="match status" value="1"/>
</dbReference>
<keyword evidence="5 11" id="KW-0479">Metal-binding</keyword>
<dbReference type="InterPro" id="IPR023455">
    <property type="entry name" value="Dihydroorotate_DHASE_ETsu"/>
</dbReference>
<dbReference type="Pfam" id="PF00175">
    <property type="entry name" value="NAD_binding_1"/>
    <property type="match status" value="1"/>
</dbReference>
<dbReference type="eggNOG" id="COG0543">
    <property type="taxonomic scope" value="Bacteria"/>
</dbReference>
<keyword evidence="6 11" id="KW-0274">FAD</keyword>
<dbReference type="InterPro" id="IPR001433">
    <property type="entry name" value="OxRdtase_FAD/NAD-bd"/>
</dbReference>
<comment type="cofactor">
    <cofactor evidence="11 12">
        <name>FAD</name>
        <dbReference type="ChEBI" id="CHEBI:57692"/>
    </cofactor>
    <text evidence="11 12">Binds 1 FAD per subunit.</text>
</comment>
<dbReference type="CDD" id="cd06218">
    <property type="entry name" value="DHOD_e_trans"/>
    <property type="match status" value="1"/>
</dbReference>
<dbReference type="GO" id="GO:0046872">
    <property type="term" value="F:metal ion binding"/>
    <property type="evidence" value="ECO:0007669"/>
    <property type="project" value="UniProtKB-KW"/>
</dbReference>
<keyword evidence="8 11" id="KW-0249">Electron transport</keyword>
<dbReference type="InterPro" id="IPR050353">
    <property type="entry name" value="PyrK_electron_transfer"/>
</dbReference>
<evidence type="ECO:0000256" key="9">
    <source>
        <dbReference type="ARBA" id="ARBA00023004"/>
    </source>
</evidence>
<evidence type="ECO:0000256" key="13">
    <source>
        <dbReference type="PIRSR" id="PIRSR006816-2"/>
    </source>
</evidence>
<dbReference type="AlphaFoldDB" id="A0A173Z7J1"/>
<dbReference type="GO" id="GO:0051537">
    <property type="term" value="F:2 iron, 2 sulfur cluster binding"/>
    <property type="evidence" value="ECO:0007669"/>
    <property type="project" value="UniProtKB-KW"/>
</dbReference>
<comment type="caution">
    <text evidence="15">The sequence shown here is derived from an EMBL/GenBank/DDBJ whole genome shotgun (WGS) entry which is preliminary data.</text>
</comment>
<dbReference type="PANTHER" id="PTHR43513">
    <property type="entry name" value="DIHYDROOROTATE DEHYDROGENASE B (NAD(+)), ELECTRON TRANSFER SUBUNIT"/>
    <property type="match status" value="1"/>
</dbReference>
<comment type="cofactor">
    <cofactor evidence="11">
        <name>[2Fe-2S] cluster</name>
        <dbReference type="ChEBI" id="CHEBI:190135"/>
    </cofactor>
    <text evidence="11">Binds 1 [2Fe-2S] cluster per subunit.</text>
</comment>
<evidence type="ECO:0000256" key="3">
    <source>
        <dbReference type="ARBA" id="ARBA00022630"/>
    </source>
</evidence>
<evidence type="ECO:0000313" key="15">
    <source>
        <dbReference type="EMBL" id="OBY10501.1"/>
    </source>
</evidence>
<feature type="binding site" evidence="11 13">
    <location>
        <position position="234"/>
    </location>
    <ligand>
        <name>[2Fe-2S] cluster</name>
        <dbReference type="ChEBI" id="CHEBI:190135"/>
    </ligand>
</feature>
<dbReference type="SUPFAM" id="SSF52343">
    <property type="entry name" value="Ferredoxin reductase-like, C-terminal NADP-linked domain"/>
    <property type="match status" value="1"/>
</dbReference>
<feature type="binding site" evidence="11 12">
    <location>
        <begin position="71"/>
        <end position="72"/>
    </location>
    <ligand>
        <name>FAD</name>
        <dbReference type="ChEBI" id="CHEBI:57692"/>
    </ligand>
</feature>
<comment type="function">
    <text evidence="11">Responsible for channeling the electrons from the oxidation of dihydroorotate from the FMN redox center in the PyrD type B subunit to the ultimate electron acceptor NAD(+).</text>
</comment>
<accession>A0A173Z7J1</accession>
<comment type="pathway">
    <text evidence="11">Pyrimidine metabolism; UMP biosynthesis via de novo pathway; orotate from (S)-dihydroorotate (NAD(+) route): step 1/1.</text>
</comment>
<dbReference type="Gene3D" id="2.10.240.10">
    <property type="entry name" value="Dihydroorotate dehydrogenase, electron transfer subunit"/>
    <property type="match status" value="1"/>
</dbReference>
<evidence type="ECO:0000256" key="1">
    <source>
        <dbReference type="ARBA" id="ARBA00006422"/>
    </source>
</evidence>
<reference evidence="15 16" key="1">
    <citation type="submission" date="2016-06" db="EMBL/GenBank/DDBJ databases">
        <authorList>
            <person name="Kjaerup R.B."/>
            <person name="Dalgaard T.S."/>
            <person name="Juul-Madsen H.R."/>
        </authorList>
    </citation>
    <scope>NUCLEOTIDE SEQUENCE [LARGE SCALE GENOMIC DNA]</scope>
    <source>
        <strain evidence="15 16">373-A1</strain>
    </source>
</reference>
<dbReference type="GO" id="GO:0044205">
    <property type="term" value="P:'de novo' UMP biosynthetic process"/>
    <property type="evidence" value="ECO:0007669"/>
    <property type="project" value="UniProtKB-UniRule"/>
</dbReference>
<dbReference type="InterPro" id="IPR017927">
    <property type="entry name" value="FAD-bd_FR_type"/>
</dbReference>
<comment type="caution">
    <text evidence="11">Lacks conserved residue(s) required for the propagation of feature annotation.</text>
</comment>
<feature type="binding site" evidence="11 13">
    <location>
        <position position="214"/>
    </location>
    <ligand>
        <name>[2Fe-2S] cluster</name>
        <dbReference type="ChEBI" id="CHEBI:190135"/>
    </ligand>
</feature>
<feature type="binding site" evidence="11 13">
    <location>
        <position position="219"/>
    </location>
    <ligand>
        <name>[2Fe-2S] cluster</name>
        <dbReference type="ChEBI" id="CHEBI:190135"/>
    </ligand>
</feature>
<dbReference type="InterPro" id="IPR019480">
    <property type="entry name" value="Dihydroorotate_DH_Fe-S-bd"/>
</dbReference>
<evidence type="ECO:0000259" key="14">
    <source>
        <dbReference type="PROSITE" id="PS51384"/>
    </source>
</evidence>
<dbReference type="Proteomes" id="UP000092714">
    <property type="component" value="Unassembled WGS sequence"/>
</dbReference>
<dbReference type="GO" id="GO:0050660">
    <property type="term" value="F:flavin adenine dinucleotide binding"/>
    <property type="evidence" value="ECO:0007669"/>
    <property type="project" value="InterPro"/>
</dbReference>
<dbReference type="Pfam" id="PF10418">
    <property type="entry name" value="DHODB_Fe-S_bind"/>
    <property type="match status" value="1"/>
</dbReference>